<dbReference type="GO" id="GO:0016620">
    <property type="term" value="F:oxidoreductase activity, acting on the aldehyde or oxo group of donors, NAD or NADP as acceptor"/>
    <property type="evidence" value="ECO:0007669"/>
    <property type="project" value="InterPro"/>
</dbReference>
<proteinExistence type="inferred from homology"/>
<dbReference type="SUPFAM" id="SSF53720">
    <property type="entry name" value="ALDH-like"/>
    <property type="match status" value="1"/>
</dbReference>
<dbReference type="FunFam" id="3.40.605.10:FF:000007">
    <property type="entry name" value="NAD/NADP-dependent betaine aldehyde dehydrogenase"/>
    <property type="match status" value="1"/>
</dbReference>
<dbReference type="InterPro" id="IPR015590">
    <property type="entry name" value="Aldehyde_DH_dom"/>
</dbReference>
<comment type="caution">
    <text evidence="6">The sequence shown here is derived from an EMBL/GenBank/DDBJ whole genome shotgun (WGS) entry which is preliminary data.</text>
</comment>
<dbReference type="InterPro" id="IPR029510">
    <property type="entry name" value="Ald_DH_CS_GLU"/>
</dbReference>
<evidence type="ECO:0000256" key="3">
    <source>
        <dbReference type="PROSITE-ProRule" id="PRU10007"/>
    </source>
</evidence>
<sequence>MRTQTDAGRGLLIDGRLVAGMRTFASVNPATGEVLGLAPDATAADAERSVAAARAAFDHTTWATDTALRLRCLEQFHRALTEHVEELRELTIAEVGAPRILTHGAQLEQPIELVRFYTDLLRDHPMTEDLGEVEIRGRRHRRWVEKEAAGVVAAIIPYNYPNQLALAKLAPALAAGCTVVLKGAPDTPLVTAALGKLIARHTDLPPGVVNILTSSDAAVGEVLTTHPDVDVVTFTGSTATGRRIMAAASGTIKRVFLELGGKSAMIVLDDADFAAAAQFAAFTICSHAGQGCALTSRLLVPRAHHDEIVEQVAANMGRVRTGDPADPKTFMGPLISERQRDKVDGMVARAVEGGATLVTGGRRIDPGYFYEPTLLSNVDPSAEIAQEEVFGPVLAVIPYDDDEHAVRIANDSVYGLSGAVHSRDTDRAVALARRIRTGTFSINGGNYFAPDAPFGGYKQSGIGREMGVAGLEEFLERKTFAAVVA</sequence>
<dbReference type="InterPro" id="IPR016161">
    <property type="entry name" value="Ald_DH/histidinol_DH"/>
</dbReference>
<keyword evidence="2 4" id="KW-0560">Oxidoreductase</keyword>
<evidence type="ECO:0000313" key="6">
    <source>
        <dbReference type="EMBL" id="TDV49871.1"/>
    </source>
</evidence>
<dbReference type="FunFam" id="3.40.309.10:FF:000009">
    <property type="entry name" value="Aldehyde dehydrogenase A"/>
    <property type="match status" value="1"/>
</dbReference>
<evidence type="ECO:0000256" key="2">
    <source>
        <dbReference type="ARBA" id="ARBA00023002"/>
    </source>
</evidence>
<keyword evidence="7" id="KW-1185">Reference proteome</keyword>
<dbReference type="EMBL" id="SOCP01000007">
    <property type="protein sequence ID" value="TDV49871.1"/>
    <property type="molecule type" value="Genomic_DNA"/>
</dbReference>
<organism evidence="6 7">
    <name type="scientific">Actinophytocola oryzae</name>
    <dbReference type="NCBI Taxonomy" id="502181"/>
    <lineage>
        <taxon>Bacteria</taxon>
        <taxon>Bacillati</taxon>
        <taxon>Actinomycetota</taxon>
        <taxon>Actinomycetes</taxon>
        <taxon>Pseudonocardiales</taxon>
        <taxon>Pseudonocardiaceae</taxon>
    </lineage>
</organism>
<evidence type="ECO:0000256" key="1">
    <source>
        <dbReference type="ARBA" id="ARBA00009986"/>
    </source>
</evidence>
<evidence type="ECO:0000256" key="4">
    <source>
        <dbReference type="RuleBase" id="RU003345"/>
    </source>
</evidence>
<protein>
    <submittedName>
        <fullName evidence="6">Acyl-CoA reductase-like NAD-dependent aldehyde dehydrogenase</fullName>
    </submittedName>
</protein>
<comment type="similarity">
    <text evidence="1 4">Belongs to the aldehyde dehydrogenase family.</text>
</comment>
<accession>A0A4V3FT45</accession>
<dbReference type="CDD" id="cd07089">
    <property type="entry name" value="ALDH_CddD-AldA-like"/>
    <property type="match status" value="1"/>
</dbReference>
<dbReference type="Gene3D" id="3.40.309.10">
    <property type="entry name" value="Aldehyde Dehydrogenase, Chain A, domain 2"/>
    <property type="match status" value="1"/>
</dbReference>
<dbReference type="InterPro" id="IPR016162">
    <property type="entry name" value="Ald_DH_N"/>
</dbReference>
<dbReference type="PANTHER" id="PTHR42804:SF1">
    <property type="entry name" value="ALDEHYDE DEHYDROGENASE-RELATED"/>
    <property type="match status" value="1"/>
</dbReference>
<dbReference type="OrthoDB" id="6882680at2"/>
<dbReference type="Gene3D" id="3.40.605.10">
    <property type="entry name" value="Aldehyde Dehydrogenase, Chain A, domain 1"/>
    <property type="match status" value="1"/>
</dbReference>
<dbReference type="RefSeq" id="WP_133904558.1">
    <property type="nucleotide sequence ID" value="NZ_SOCP01000007.1"/>
</dbReference>
<gene>
    <name evidence="6" type="ORF">CLV71_107219</name>
</gene>
<dbReference type="PANTHER" id="PTHR42804">
    <property type="entry name" value="ALDEHYDE DEHYDROGENASE"/>
    <property type="match status" value="1"/>
</dbReference>
<dbReference type="PROSITE" id="PS00687">
    <property type="entry name" value="ALDEHYDE_DEHYDR_GLU"/>
    <property type="match status" value="1"/>
</dbReference>
<feature type="domain" description="Aldehyde dehydrogenase" evidence="5">
    <location>
        <begin position="22"/>
        <end position="479"/>
    </location>
</feature>
<feature type="active site" evidence="3">
    <location>
        <position position="258"/>
    </location>
</feature>
<dbReference type="FunFam" id="3.40.605.10:FF:000026">
    <property type="entry name" value="Aldehyde dehydrogenase, putative"/>
    <property type="match status" value="1"/>
</dbReference>
<reference evidence="6 7" key="1">
    <citation type="submission" date="2019-03" db="EMBL/GenBank/DDBJ databases">
        <title>Genomic Encyclopedia of Archaeal and Bacterial Type Strains, Phase II (KMG-II): from individual species to whole genera.</title>
        <authorList>
            <person name="Goeker M."/>
        </authorList>
    </citation>
    <scope>NUCLEOTIDE SEQUENCE [LARGE SCALE GENOMIC DNA]</scope>
    <source>
        <strain evidence="6 7">DSM 45499</strain>
    </source>
</reference>
<dbReference type="Proteomes" id="UP000294927">
    <property type="component" value="Unassembled WGS sequence"/>
</dbReference>
<evidence type="ECO:0000259" key="5">
    <source>
        <dbReference type="Pfam" id="PF00171"/>
    </source>
</evidence>
<dbReference type="InterPro" id="IPR016163">
    <property type="entry name" value="Ald_DH_C"/>
</dbReference>
<evidence type="ECO:0000313" key="7">
    <source>
        <dbReference type="Proteomes" id="UP000294927"/>
    </source>
</evidence>
<name>A0A4V3FT45_9PSEU</name>
<dbReference type="Pfam" id="PF00171">
    <property type="entry name" value="Aldedh"/>
    <property type="match status" value="1"/>
</dbReference>
<dbReference type="AlphaFoldDB" id="A0A4V3FT45"/>